<protein>
    <submittedName>
        <fullName evidence="1">Uncharacterized protein</fullName>
    </submittedName>
</protein>
<name>A0AAD3D564_9STRA</name>
<sequence>MNPFSLSLFSNRILVVRIWSFPSSPAPTQNCTLQATKETCQLNSYCSWGGGKVKSCSFNNSSPVSSPVAEPPVGGPTQCAAVGESCRESVDCCSGACSGGKPADRVCLA</sequence>
<reference evidence="1 2" key="1">
    <citation type="journal article" date="2021" name="Sci. Rep.">
        <title>The genome of the diatom Chaetoceros tenuissimus carries an ancient integrated fragment of an extant virus.</title>
        <authorList>
            <person name="Hongo Y."/>
            <person name="Kimura K."/>
            <person name="Takaki Y."/>
            <person name="Yoshida Y."/>
            <person name="Baba S."/>
            <person name="Kobayashi G."/>
            <person name="Nagasaki K."/>
            <person name="Hano T."/>
            <person name="Tomaru Y."/>
        </authorList>
    </citation>
    <scope>NUCLEOTIDE SEQUENCE [LARGE SCALE GENOMIC DNA]</scope>
    <source>
        <strain evidence="1 2">NIES-3715</strain>
    </source>
</reference>
<accession>A0AAD3D564</accession>
<dbReference type="Proteomes" id="UP001054902">
    <property type="component" value="Unassembled WGS sequence"/>
</dbReference>
<keyword evidence="2" id="KW-1185">Reference proteome</keyword>
<proteinExistence type="predicted"/>
<comment type="caution">
    <text evidence="1">The sequence shown here is derived from an EMBL/GenBank/DDBJ whole genome shotgun (WGS) entry which is preliminary data.</text>
</comment>
<dbReference type="AlphaFoldDB" id="A0AAD3D564"/>
<dbReference type="EMBL" id="BLLK01000060">
    <property type="protein sequence ID" value="GFH57983.1"/>
    <property type="molecule type" value="Genomic_DNA"/>
</dbReference>
<gene>
    <name evidence="1" type="ORF">CTEN210_14459</name>
</gene>
<evidence type="ECO:0000313" key="1">
    <source>
        <dbReference type="EMBL" id="GFH57983.1"/>
    </source>
</evidence>
<organism evidence="1 2">
    <name type="scientific">Chaetoceros tenuissimus</name>
    <dbReference type="NCBI Taxonomy" id="426638"/>
    <lineage>
        <taxon>Eukaryota</taxon>
        <taxon>Sar</taxon>
        <taxon>Stramenopiles</taxon>
        <taxon>Ochrophyta</taxon>
        <taxon>Bacillariophyta</taxon>
        <taxon>Coscinodiscophyceae</taxon>
        <taxon>Chaetocerotophycidae</taxon>
        <taxon>Chaetocerotales</taxon>
        <taxon>Chaetocerotaceae</taxon>
        <taxon>Chaetoceros</taxon>
    </lineage>
</organism>
<evidence type="ECO:0000313" key="2">
    <source>
        <dbReference type="Proteomes" id="UP001054902"/>
    </source>
</evidence>